<feature type="chain" id="PRO_5013166730" description="Secreted protein" evidence="1">
    <location>
        <begin position="21"/>
        <end position="245"/>
    </location>
</feature>
<sequence length="245" mass="27039">MSKPAHILIIFAFLPFFTFSQSSLLPKPTTETFYKYILANSLKYNDPCTWENEQFRQEGSKELKKYPKDSTQQDQVFYKIVTSSVNGGRTFCNAADMLMCSKSAGKCVCGEPSAQISLGDRYKSSSYDMEQDPTTHKSICRWARGAACSPPPTTPQSSSLATQVAQCAKGSECVSTTDGTTCTGTTVSKFLTASIMRQETFDTFMDGMLMGKTCVCSDGKKSAKRTKRSSLEIHEEDARRISALL</sequence>
<feature type="signal peptide" evidence="1">
    <location>
        <begin position="1"/>
        <end position="20"/>
    </location>
</feature>
<gene>
    <name evidence="2" type="ORF">Fcan01_04808</name>
</gene>
<reference evidence="2 3" key="1">
    <citation type="submission" date="2015-12" db="EMBL/GenBank/DDBJ databases">
        <title>The genome of Folsomia candida.</title>
        <authorList>
            <person name="Faddeeva A."/>
            <person name="Derks M.F."/>
            <person name="Anvar Y."/>
            <person name="Smit S."/>
            <person name="Van Straalen N."/>
            <person name="Roelofs D."/>
        </authorList>
    </citation>
    <scope>NUCLEOTIDE SEQUENCE [LARGE SCALE GENOMIC DNA]</scope>
    <source>
        <strain evidence="2 3">VU population</strain>
        <tissue evidence="2">Whole body</tissue>
    </source>
</reference>
<evidence type="ECO:0008006" key="4">
    <source>
        <dbReference type="Google" id="ProtNLM"/>
    </source>
</evidence>
<name>A0A226EPJ6_FOLCA</name>
<evidence type="ECO:0000313" key="3">
    <source>
        <dbReference type="Proteomes" id="UP000198287"/>
    </source>
</evidence>
<accession>A0A226EPJ6</accession>
<organism evidence="2 3">
    <name type="scientific">Folsomia candida</name>
    <name type="common">Springtail</name>
    <dbReference type="NCBI Taxonomy" id="158441"/>
    <lineage>
        <taxon>Eukaryota</taxon>
        <taxon>Metazoa</taxon>
        <taxon>Ecdysozoa</taxon>
        <taxon>Arthropoda</taxon>
        <taxon>Hexapoda</taxon>
        <taxon>Collembola</taxon>
        <taxon>Entomobryomorpha</taxon>
        <taxon>Isotomoidea</taxon>
        <taxon>Isotomidae</taxon>
        <taxon>Proisotominae</taxon>
        <taxon>Folsomia</taxon>
    </lineage>
</organism>
<dbReference type="EMBL" id="LNIX01000002">
    <property type="protein sequence ID" value="OXA59067.1"/>
    <property type="molecule type" value="Genomic_DNA"/>
</dbReference>
<comment type="caution">
    <text evidence="2">The sequence shown here is derived from an EMBL/GenBank/DDBJ whole genome shotgun (WGS) entry which is preliminary data.</text>
</comment>
<keyword evidence="1" id="KW-0732">Signal</keyword>
<dbReference type="AlphaFoldDB" id="A0A226EPJ6"/>
<evidence type="ECO:0000313" key="2">
    <source>
        <dbReference type="EMBL" id="OXA59067.1"/>
    </source>
</evidence>
<proteinExistence type="predicted"/>
<dbReference type="Proteomes" id="UP000198287">
    <property type="component" value="Unassembled WGS sequence"/>
</dbReference>
<evidence type="ECO:0000256" key="1">
    <source>
        <dbReference type="SAM" id="SignalP"/>
    </source>
</evidence>
<protein>
    <recommendedName>
        <fullName evidence="4">Secreted protein</fullName>
    </recommendedName>
</protein>
<keyword evidence="3" id="KW-1185">Reference proteome</keyword>